<proteinExistence type="predicted"/>
<dbReference type="PANTHER" id="PTHR35271:SF1">
    <property type="entry name" value="ABC TRANSPORTER, SUBSTRATE-BINDING LIPOPROTEIN"/>
    <property type="match status" value="1"/>
</dbReference>
<sequence>MQVHARFAAVLVLIIGALPLFAGGAPESGRGAQQVIGISKIVTHPALDAVEQGIIDELHHLGHEELSFDLQNAQGDLSTAAQIAQKFRADRVSVAVGIATPTAQALAKTITEIPVVFATVTDPLGAGLVPSLEGGGGNVTGTSDMTPVQAQFELINDVLGARRVGHVYTSGEANAVSLARKAEEAATFFGMDFVEATVVNSSEVRSAVQAILHRVDVIYVSTDNTVVSALPALTEVAAAAGVPVVAADTTSALDGGVLLALGFDYYAFGRVTGAMVAEILQGANPDLMPVRFITDPADLDLLVNLDVARDLGLDLPPELVDQASLVISEGSLR</sequence>
<name>A0A2S4JRT3_9SPIO</name>
<dbReference type="InterPro" id="IPR007487">
    <property type="entry name" value="ABC_transpt-TYRBP-like"/>
</dbReference>
<dbReference type="SUPFAM" id="SSF53822">
    <property type="entry name" value="Periplasmic binding protein-like I"/>
    <property type="match status" value="1"/>
</dbReference>
<accession>A0A2S4JRT3</accession>
<dbReference type="InterPro" id="IPR028082">
    <property type="entry name" value="Peripla_BP_I"/>
</dbReference>
<gene>
    <name evidence="1" type="ORF">AU468_06495</name>
</gene>
<dbReference type="Pfam" id="PF04392">
    <property type="entry name" value="ABC_sub_bind"/>
    <property type="match status" value="1"/>
</dbReference>
<organism evidence="1 2">
    <name type="scientific">Alkalispirochaeta sphaeroplastigenens</name>
    <dbReference type="NCBI Taxonomy" id="1187066"/>
    <lineage>
        <taxon>Bacteria</taxon>
        <taxon>Pseudomonadati</taxon>
        <taxon>Spirochaetota</taxon>
        <taxon>Spirochaetia</taxon>
        <taxon>Spirochaetales</taxon>
        <taxon>Spirochaetaceae</taxon>
        <taxon>Alkalispirochaeta</taxon>
    </lineage>
</organism>
<dbReference type="EMBL" id="LPWH01000062">
    <property type="protein sequence ID" value="POR02235.1"/>
    <property type="molecule type" value="Genomic_DNA"/>
</dbReference>
<dbReference type="Gene3D" id="3.40.50.2300">
    <property type="match status" value="2"/>
</dbReference>
<keyword evidence="2" id="KW-1185">Reference proteome</keyword>
<reference evidence="2" key="1">
    <citation type="submission" date="2015-12" db="EMBL/GenBank/DDBJ databases">
        <authorList>
            <person name="Lodha T.D."/>
            <person name="Chintalapati S."/>
            <person name="Chintalapati V.R."/>
            <person name="Sravanthi T."/>
        </authorList>
    </citation>
    <scope>NUCLEOTIDE SEQUENCE [LARGE SCALE GENOMIC DNA]</scope>
    <source>
        <strain evidence="2">JC133</strain>
    </source>
</reference>
<protein>
    <submittedName>
        <fullName evidence="1">ABC transporter substrate-binding protein</fullName>
    </submittedName>
</protein>
<evidence type="ECO:0000313" key="1">
    <source>
        <dbReference type="EMBL" id="POR02235.1"/>
    </source>
</evidence>
<dbReference type="PANTHER" id="PTHR35271">
    <property type="entry name" value="ABC TRANSPORTER, SUBSTRATE-BINDING LIPOPROTEIN-RELATED"/>
    <property type="match status" value="1"/>
</dbReference>
<dbReference type="Proteomes" id="UP000237350">
    <property type="component" value="Unassembled WGS sequence"/>
</dbReference>
<dbReference type="CDD" id="cd06325">
    <property type="entry name" value="PBP1_ABC_unchar_transporter"/>
    <property type="match status" value="1"/>
</dbReference>
<dbReference type="AlphaFoldDB" id="A0A2S4JRT3"/>
<dbReference type="OrthoDB" id="9776955at2"/>
<comment type="caution">
    <text evidence="1">The sequence shown here is derived from an EMBL/GenBank/DDBJ whole genome shotgun (WGS) entry which is preliminary data.</text>
</comment>
<evidence type="ECO:0000313" key="2">
    <source>
        <dbReference type="Proteomes" id="UP000237350"/>
    </source>
</evidence>
<dbReference type="RefSeq" id="WP_103680011.1">
    <property type="nucleotide sequence ID" value="NZ_LPWH01000062.1"/>
</dbReference>